<feature type="repeat" description="Solcar" evidence="10">
    <location>
        <begin position="162"/>
        <end position="261"/>
    </location>
</feature>
<comment type="subcellular location">
    <subcellularLocation>
        <location evidence="1">Mitochondrion inner membrane</location>
        <topology evidence="1">Multi-pass membrane protein</topology>
    </subcellularLocation>
</comment>
<evidence type="ECO:0000256" key="4">
    <source>
        <dbReference type="ARBA" id="ARBA00022692"/>
    </source>
</evidence>
<accession>A0A7S0MJW1</accession>
<dbReference type="PRINTS" id="PR00926">
    <property type="entry name" value="MITOCARRIER"/>
</dbReference>
<evidence type="ECO:0000256" key="2">
    <source>
        <dbReference type="ARBA" id="ARBA00006375"/>
    </source>
</evidence>
<dbReference type="SUPFAM" id="SSF103506">
    <property type="entry name" value="Mitochondrial carrier"/>
    <property type="match status" value="1"/>
</dbReference>
<evidence type="ECO:0000256" key="6">
    <source>
        <dbReference type="ARBA" id="ARBA00022792"/>
    </source>
</evidence>
<keyword evidence="9 10" id="KW-0472">Membrane</keyword>
<keyword evidence="8" id="KW-0496">Mitochondrion</keyword>
<evidence type="ECO:0000256" key="10">
    <source>
        <dbReference type="PROSITE-ProRule" id="PRU00282"/>
    </source>
</evidence>
<dbReference type="InterPro" id="IPR023395">
    <property type="entry name" value="MCP_dom_sf"/>
</dbReference>
<gene>
    <name evidence="12" type="ORF">CCUR1050_LOCUS21349</name>
</gene>
<feature type="repeat" description="Solcar" evidence="10">
    <location>
        <begin position="28"/>
        <end position="155"/>
    </location>
</feature>
<dbReference type="Gene3D" id="1.50.40.10">
    <property type="entry name" value="Mitochondrial carrier domain"/>
    <property type="match status" value="1"/>
</dbReference>
<dbReference type="InterPro" id="IPR045315">
    <property type="entry name" value="Mtm1-like"/>
</dbReference>
<dbReference type="AlphaFoldDB" id="A0A7S0MJW1"/>
<dbReference type="PANTHER" id="PTHR45760:SF2">
    <property type="entry name" value="FI19922P1-RELATED"/>
    <property type="match status" value="1"/>
</dbReference>
<dbReference type="Pfam" id="PF00153">
    <property type="entry name" value="Mito_carr"/>
    <property type="match status" value="3"/>
</dbReference>
<dbReference type="PROSITE" id="PS50920">
    <property type="entry name" value="SOLCAR"/>
    <property type="match status" value="3"/>
</dbReference>
<evidence type="ECO:0008006" key="13">
    <source>
        <dbReference type="Google" id="ProtNLM"/>
    </source>
</evidence>
<protein>
    <recommendedName>
        <fullName evidence="13">Mitochondrial carrier protein</fullName>
    </recommendedName>
</protein>
<keyword evidence="3 11" id="KW-0813">Transport</keyword>
<keyword evidence="6" id="KW-0999">Mitochondrion inner membrane</keyword>
<reference evidence="12" key="1">
    <citation type="submission" date="2021-01" db="EMBL/GenBank/DDBJ databases">
        <authorList>
            <person name="Corre E."/>
            <person name="Pelletier E."/>
            <person name="Niang G."/>
            <person name="Scheremetjew M."/>
            <person name="Finn R."/>
            <person name="Kale V."/>
            <person name="Holt S."/>
            <person name="Cochrane G."/>
            <person name="Meng A."/>
            <person name="Brown T."/>
            <person name="Cohen L."/>
        </authorList>
    </citation>
    <scope>NUCLEOTIDE SEQUENCE</scope>
    <source>
        <strain evidence="12">CCAP979/52</strain>
    </source>
</reference>
<evidence type="ECO:0000256" key="9">
    <source>
        <dbReference type="ARBA" id="ARBA00023136"/>
    </source>
</evidence>
<evidence type="ECO:0000256" key="11">
    <source>
        <dbReference type="RuleBase" id="RU000488"/>
    </source>
</evidence>
<keyword evidence="4 10" id="KW-0812">Transmembrane</keyword>
<feature type="repeat" description="Solcar" evidence="10">
    <location>
        <begin position="275"/>
        <end position="371"/>
    </location>
</feature>
<keyword evidence="5" id="KW-0677">Repeat</keyword>
<dbReference type="PANTHER" id="PTHR45760">
    <property type="entry name" value="FI19922P1-RELATED"/>
    <property type="match status" value="1"/>
</dbReference>
<dbReference type="InterPro" id="IPR002067">
    <property type="entry name" value="MCP"/>
</dbReference>
<dbReference type="GO" id="GO:0005743">
    <property type="term" value="C:mitochondrial inner membrane"/>
    <property type="evidence" value="ECO:0007669"/>
    <property type="project" value="UniProtKB-SubCell"/>
</dbReference>
<sequence length="378" mass="40069">MMNVIAGCQPNAVLPSRSCCCVYPRISEKVMLQIQSSIGASVMVAITTTPLEVVKTRLQIAPASFHHNSKRPLFSKSLSSHGHSPCDGSQEGNRMLSRLSSLDSTSHRPGPFNVVKTILKKKGIGGLWTGTGAAIIHAVPSVSIYLVCYEQLKAKFEEIKTPSALTPVLAGALSRSISVLITSPLDLVRTRKMAADSVTPRDAVSLARSVADKRMGVMSVMRQLVAENGWRCLWRGVGASLWRDVPFSALYWFSAEQIRHRLQAVSGGPVAGTSGTLSVNLASGMLAGALASVVSHPFDVVKTQRMATRDHGPAAPRGRAAAPAEGTMGLIRRAVAEEGLATLWKGLGVRLVKVPVSCAVALASFEAFKAALQGQPAA</sequence>
<organism evidence="12">
    <name type="scientific">Cryptomonas curvata</name>
    <dbReference type="NCBI Taxonomy" id="233186"/>
    <lineage>
        <taxon>Eukaryota</taxon>
        <taxon>Cryptophyceae</taxon>
        <taxon>Cryptomonadales</taxon>
        <taxon>Cryptomonadaceae</taxon>
        <taxon>Cryptomonas</taxon>
    </lineage>
</organism>
<dbReference type="EMBL" id="HBEZ01038748">
    <property type="protein sequence ID" value="CAD8643665.1"/>
    <property type="molecule type" value="Transcribed_RNA"/>
</dbReference>
<evidence type="ECO:0000256" key="8">
    <source>
        <dbReference type="ARBA" id="ARBA00023128"/>
    </source>
</evidence>
<evidence type="ECO:0000256" key="3">
    <source>
        <dbReference type="ARBA" id="ARBA00022448"/>
    </source>
</evidence>
<evidence type="ECO:0000256" key="5">
    <source>
        <dbReference type="ARBA" id="ARBA00022737"/>
    </source>
</evidence>
<evidence type="ECO:0000256" key="1">
    <source>
        <dbReference type="ARBA" id="ARBA00004448"/>
    </source>
</evidence>
<comment type="similarity">
    <text evidence="2 11">Belongs to the mitochondrial carrier (TC 2.A.29) family.</text>
</comment>
<dbReference type="InterPro" id="IPR018108">
    <property type="entry name" value="MCP_transmembrane"/>
</dbReference>
<evidence type="ECO:0000256" key="7">
    <source>
        <dbReference type="ARBA" id="ARBA00022989"/>
    </source>
</evidence>
<keyword evidence="7" id="KW-1133">Transmembrane helix</keyword>
<dbReference type="GO" id="GO:1990542">
    <property type="term" value="P:mitochondrial transmembrane transport"/>
    <property type="evidence" value="ECO:0007669"/>
    <property type="project" value="InterPro"/>
</dbReference>
<proteinExistence type="inferred from homology"/>
<evidence type="ECO:0000313" key="12">
    <source>
        <dbReference type="EMBL" id="CAD8643665.1"/>
    </source>
</evidence>
<name>A0A7S0MJW1_9CRYP</name>